<protein>
    <submittedName>
        <fullName evidence="2">Uncharacterized protein</fullName>
    </submittedName>
</protein>
<dbReference type="Proteomes" id="UP000008177">
    <property type="component" value="Unplaced contigs"/>
</dbReference>
<dbReference type="EMBL" id="FQ790356">
    <property type="protein sequence ID" value="CCD55610.1"/>
    <property type="molecule type" value="Genomic_DNA"/>
</dbReference>
<sequence length="75" mass="8332">MRLHNQQNFHSGTSSSSVPDAKPTSLNHHYPLDISANHRPHRDIEIPYRHIAFGQAGVQQAYQARYGTALPPSTG</sequence>
<feature type="compositionally biased region" description="Polar residues" evidence="1">
    <location>
        <begin position="1"/>
        <end position="18"/>
    </location>
</feature>
<reference evidence="3" key="1">
    <citation type="journal article" date="2011" name="PLoS Genet.">
        <title>Genomic analysis of the necrotrophic fungal pathogens Sclerotinia sclerotiorum and Botrytis cinerea.</title>
        <authorList>
            <person name="Amselem J."/>
            <person name="Cuomo C.A."/>
            <person name="van Kan J.A."/>
            <person name="Viaud M."/>
            <person name="Benito E.P."/>
            <person name="Couloux A."/>
            <person name="Coutinho P.M."/>
            <person name="de Vries R.P."/>
            <person name="Dyer P.S."/>
            <person name="Fillinger S."/>
            <person name="Fournier E."/>
            <person name="Gout L."/>
            <person name="Hahn M."/>
            <person name="Kohn L."/>
            <person name="Lapalu N."/>
            <person name="Plummer K.M."/>
            <person name="Pradier J.M."/>
            <person name="Quevillon E."/>
            <person name="Sharon A."/>
            <person name="Simon A."/>
            <person name="ten Have A."/>
            <person name="Tudzynski B."/>
            <person name="Tudzynski P."/>
            <person name="Wincker P."/>
            <person name="Andrew M."/>
            <person name="Anthouard V."/>
            <person name="Beever R.E."/>
            <person name="Beffa R."/>
            <person name="Benoit I."/>
            <person name="Bouzid O."/>
            <person name="Brault B."/>
            <person name="Chen Z."/>
            <person name="Choquer M."/>
            <person name="Collemare J."/>
            <person name="Cotton P."/>
            <person name="Danchin E.G."/>
            <person name="Da Silva C."/>
            <person name="Gautier A."/>
            <person name="Giraud C."/>
            <person name="Giraud T."/>
            <person name="Gonzalez C."/>
            <person name="Grossetete S."/>
            <person name="Guldener U."/>
            <person name="Henrissat B."/>
            <person name="Howlett B.J."/>
            <person name="Kodira C."/>
            <person name="Kretschmer M."/>
            <person name="Lappartient A."/>
            <person name="Leroch M."/>
            <person name="Levis C."/>
            <person name="Mauceli E."/>
            <person name="Neuveglise C."/>
            <person name="Oeser B."/>
            <person name="Pearson M."/>
            <person name="Poulain J."/>
            <person name="Poussereau N."/>
            <person name="Quesneville H."/>
            <person name="Rascle C."/>
            <person name="Schumacher J."/>
            <person name="Segurens B."/>
            <person name="Sexton A."/>
            <person name="Silva E."/>
            <person name="Sirven C."/>
            <person name="Soanes D.M."/>
            <person name="Talbot N.J."/>
            <person name="Templeton M."/>
            <person name="Yandava C."/>
            <person name="Yarden O."/>
            <person name="Zeng Q."/>
            <person name="Rollins J.A."/>
            <person name="Lebrun M.H."/>
            <person name="Dickman M."/>
        </authorList>
    </citation>
    <scope>NUCLEOTIDE SEQUENCE [LARGE SCALE GENOMIC DNA]</scope>
    <source>
        <strain evidence="3">T4</strain>
    </source>
</reference>
<evidence type="ECO:0000313" key="2">
    <source>
        <dbReference type="EMBL" id="CCD55610.1"/>
    </source>
</evidence>
<dbReference type="HOGENOM" id="CLU_2670813_0_0_1"/>
<dbReference type="AlphaFoldDB" id="G2YVG2"/>
<organism evidence="2 3">
    <name type="scientific">Botryotinia fuckeliana (strain T4)</name>
    <name type="common">Noble rot fungus</name>
    <name type="synonym">Botrytis cinerea</name>
    <dbReference type="NCBI Taxonomy" id="999810"/>
    <lineage>
        <taxon>Eukaryota</taxon>
        <taxon>Fungi</taxon>
        <taxon>Dikarya</taxon>
        <taxon>Ascomycota</taxon>
        <taxon>Pezizomycotina</taxon>
        <taxon>Leotiomycetes</taxon>
        <taxon>Helotiales</taxon>
        <taxon>Sclerotiniaceae</taxon>
        <taxon>Botrytis</taxon>
    </lineage>
</organism>
<accession>G2YVG2</accession>
<proteinExistence type="predicted"/>
<evidence type="ECO:0000313" key="3">
    <source>
        <dbReference type="Proteomes" id="UP000008177"/>
    </source>
</evidence>
<name>G2YVG2_BOTF4</name>
<evidence type="ECO:0000256" key="1">
    <source>
        <dbReference type="SAM" id="MobiDB-lite"/>
    </source>
</evidence>
<feature type="region of interest" description="Disordered" evidence="1">
    <location>
        <begin position="1"/>
        <end position="38"/>
    </location>
</feature>
<gene>
    <name evidence="2" type="ORF">BofuT4_uP154220.1</name>
</gene>
<dbReference type="InParanoid" id="G2YVG2"/>